<sequence>AEKIHKMDHKLKVDFQLLEHRLSHHRECLETLMRNIKKNTNVVPD</sequence>
<evidence type="ECO:0000313" key="1">
    <source>
        <dbReference type="EMBL" id="RSR12356.1"/>
    </source>
</evidence>
<organism evidence="1 2">
    <name type="scientific">Acinetobacter baumannii</name>
    <dbReference type="NCBI Taxonomy" id="470"/>
    <lineage>
        <taxon>Bacteria</taxon>
        <taxon>Pseudomonadati</taxon>
        <taxon>Pseudomonadota</taxon>
        <taxon>Gammaproteobacteria</taxon>
        <taxon>Moraxellales</taxon>
        <taxon>Moraxellaceae</taxon>
        <taxon>Acinetobacter</taxon>
        <taxon>Acinetobacter calcoaceticus/baumannii complex</taxon>
    </lineage>
</organism>
<comment type="caution">
    <text evidence="1">The sequence shown here is derived from an EMBL/GenBank/DDBJ whole genome shotgun (WGS) entry which is preliminary data.</text>
</comment>
<gene>
    <name evidence="1" type="ORF">EA686_29440</name>
</gene>
<dbReference type="Proteomes" id="UP000280073">
    <property type="component" value="Unassembled WGS sequence"/>
</dbReference>
<dbReference type="EMBL" id="RFDI01002674">
    <property type="protein sequence ID" value="RSR12356.1"/>
    <property type="molecule type" value="Genomic_DNA"/>
</dbReference>
<dbReference type="AlphaFoldDB" id="A0A3R9SUG1"/>
<accession>A0A3R9SUG1</accession>
<reference evidence="1 2" key="1">
    <citation type="submission" date="2018-10" db="EMBL/GenBank/DDBJ databases">
        <title>GWAS and RNA-Seq identify cryptic mechanisms of antimicrobial resistance in Acinetobacter baumannii.</title>
        <authorList>
            <person name="Sahl J.W."/>
        </authorList>
    </citation>
    <scope>NUCLEOTIDE SEQUENCE [LARGE SCALE GENOMIC DNA]</scope>
    <source>
        <strain evidence="1 2">TG28175</strain>
    </source>
</reference>
<proteinExistence type="predicted"/>
<protein>
    <submittedName>
        <fullName evidence="1">Acyl-CoA desaturase</fullName>
    </submittedName>
</protein>
<evidence type="ECO:0000313" key="2">
    <source>
        <dbReference type="Proteomes" id="UP000280073"/>
    </source>
</evidence>
<name>A0A3R9SUG1_ACIBA</name>
<feature type="non-terminal residue" evidence="1">
    <location>
        <position position="1"/>
    </location>
</feature>